<dbReference type="Gene3D" id="3.40.50.1010">
    <property type="entry name" value="5'-nuclease"/>
    <property type="match status" value="1"/>
</dbReference>
<gene>
    <name evidence="1" type="ORF">HNQ52_002489</name>
</gene>
<accession>A0A7W8D6Q6</accession>
<dbReference type="Proteomes" id="UP000521199">
    <property type="component" value="Unassembled WGS sequence"/>
</dbReference>
<dbReference type="AlphaFoldDB" id="A0A7W8D6Q6"/>
<evidence type="ECO:0000313" key="2">
    <source>
        <dbReference type="Proteomes" id="UP000521199"/>
    </source>
</evidence>
<dbReference type="InterPro" id="IPR029060">
    <property type="entry name" value="PIN-like_dom_sf"/>
</dbReference>
<organism evidence="1 2">
    <name type="scientific">Chiayiivirga flava</name>
    <dbReference type="NCBI Taxonomy" id="659595"/>
    <lineage>
        <taxon>Bacteria</taxon>
        <taxon>Pseudomonadati</taxon>
        <taxon>Pseudomonadota</taxon>
        <taxon>Gammaproteobacteria</taxon>
        <taxon>Lysobacterales</taxon>
        <taxon>Lysobacteraceae</taxon>
        <taxon>Chiayiivirga</taxon>
    </lineage>
</organism>
<reference evidence="1 2" key="1">
    <citation type="submission" date="2020-08" db="EMBL/GenBank/DDBJ databases">
        <title>Genomic Encyclopedia of Type Strains, Phase IV (KMG-IV): sequencing the most valuable type-strain genomes for metagenomic binning, comparative biology and taxonomic classification.</title>
        <authorList>
            <person name="Goeker M."/>
        </authorList>
    </citation>
    <scope>NUCLEOTIDE SEQUENCE [LARGE SCALE GENOMIC DNA]</scope>
    <source>
        <strain evidence="1 2">DSM 24163</strain>
    </source>
</reference>
<protein>
    <submittedName>
        <fullName evidence="1">Putative nucleic acid-binding protein</fullName>
    </submittedName>
</protein>
<dbReference type="EMBL" id="JACHHP010000004">
    <property type="protein sequence ID" value="MBB5208939.1"/>
    <property type="molecule type" value="Genomic_DNA"/>
</dbReference>
<sequence length="39" mass="4279">MRTQIVAAHALSLGATVVTDNTRAFAREPGLALENWLQR</sequence>
<proteinExistence type="predicted"/>
<comment type="caution">
    <text evidence="1">The sequence shown here is derived from an EMBL/GenBank/DDBJ whole genome shotgun (WGS) entry which is preliminary data.</text>
</comment>
<keyword evidence="2" id="KW-1185">Reference proteome</keyword>
<dbReference type="SUPFAM" id="SSF88723">
    <property type="entry name" value="PIN domain-like"/>
    <property type="match status" value="1"/>
</dbReference>
<name>A0A7W8D6Q6_9GAMM</name>
<evidence type="ECO:0000313" key="1">
    <source>
        <dbReference type="EMBL" id="MBB5208939.1"/>
    </source>
</evidence>